<evidence type="ECO:0000259" key="5">
    <source>
        <dbReference type="PROSITE" id="PS51464"/>
    </source>
</evidence>
<sequence>MTNNLFLTDHITYTKRQKYVINYIYKHIDTIPFMTINDLAKASGTSVATISRLVRIAGYDSFKDLKTSIVTTKTVASPAEKISKAMKNSEQSDFSRSLLYHAFQIEKTLEMIDQQAMHEAINHILTAKTIYFHAKGAAHSLAELFAFRLNRIGLTTNLLASGGSEIFEQLTQVTDKDLLILFSFQKASQEAKVLLEHTRNISCPTVLFTSQLYDSSSNRADINLYVYRGEETEYHSMTAPVAIIDTLTVLVAKSAGDQAIEYLDRLYHLKQNYIDHIPL</sequence>
<dbReference type="InterPro" id="IPR036388">
    <property type="entry name" value="WH-like_DNA-bd_sf"/>
</dbReference>
<name>A0A3D4S368_9ENTE</name>
<dbReference type="GO" id="GO:1901135">
    <property type="term" value="P:carbohydrate derivative metabolic process"/>
    <property type="evidence" value="ECO:0007669"/>
    <property type="project" value="InterPro"/>
</dbReference>
<feature type="domain" description="SIS" evidence="5">
    <location>
        <begin position="120"/>
        <end position="257"/>
    </location>
</feature>
<reference evidence="6 7" key="1">
    <citation type="journal article" date="2018" name="Nat. Biotechnol.">
        <title>A standardized bacterial taxonomy based on genome phylogeny substantially revises the tree of life.</title>
        <authorList>
            <person name="Parks D.H."/>
            <person name="Chuvochina M."/>
            <person name="Waite D.W."/>
            <person name="Rinke C."/>
            <person name="Skarshewski A."/>
            <person name="Chaumeil P.A."/>
            <person name="Hugenholtz P."/>
        </authorList>
    </citation>
    <scope>NUCLEOTIDE SEQUENCE [LARGE SCALE GENOMIC DNA]</scope>
    <source>
        <strain evidence="6">UBA11306</strain>
    </source>
</reference>
<accession>A0A3D4S368</accession>
<keyword evidence="1" id="KW-0805">Transcription regulation</keyword>
<dbReference type="InterPro" id="IPR035472">
    <property type="entry name" value="RpiR-like_SIS"/>
</dbReference>
<dbReference type="CDD" id="cd05013">
    <property type="entry name" value="SIS_RpiR"/>
    <property type="match status" value="1"/>
</dbReference>
<gene>
    <name evidence="6" type="ORF">DIW15_00940</name>
</gene>
<dbReference type="STRING" id="1121105.GCA_000421665_01263"/>
<protein>
    <submittedName>
        <fullName evidence="6">MurR/RpiR family transcriptional regulator</fullName>
    </submittedName>
</protein>
<dbReference type="Proteomes" id="UP000262195">
    <property type="component" value="Unassembled WGS sequence"/>
</dbReference>
<dbReference type="SUPFAM" id="SSF53697">
    <property type="entry name" value="SIS domain"/>
    <property type="match status" value="1"/>
</dbReference>
<dbReference type="GO" id="GO:0003700">
    <property type="term" value="F:DNA-binding transcription factor activity"/>
    <property type="evidence" value="ECO:0007669"/>
    <property type="project" value="InterPro"/>
</dbReference>
<dbReference type="EMBL" id="DQHO01000006">
    <property type="protein sequence ID" value="HCS93259.1"/>
    <property type="molecule type" value="Genomic_DNA"/>
</dbReference>
<dbReference type="GO" id="GO:0097367">
    <property type="term" value="F:carbohydrate derivative binding"/>
    <property type="evidence" value="ECO:0007669"/>
    <property type="project" value="InterPro"/>
</dbReference>
<dbReference type="PROSITE" id="PS51464">
    <property type="entry name" value="SIS"/>
    <property type="match status" value="1"/>
</dbReference>
<evidence type="ECO:0000259" key="4">
    <source>
        <dbReference type="PROSITE" id="PS51071"/>
    </source>
</evidence>
<dbReference type="InterPro" id="IPR000281">
    <property type="entry name" value="HTH_RpiR"/>
</dbReference>
<evidence type="ECO:0000313" key="6">
    <source>
        <dbReference type="EMBL" id="HCS93259.1"/>
    </source>
</evidence>
<evidence type="ECO:0000256" key="3">
    <source>
        <dbReference type="ARBA" id="ARBA00023163"/>
    </source>
</evidence>
<dbReference type="InterPro" id="IPR009057">
    <property type="entry name" value="Homeodomain-like_sf"/>
</dbReference>
<dbReference type="AlphaFoldDB" id="A0A3D4S368"/>
<dbReference type="PROSITE" id="PS51071">
    <property type="entry name" value="HTH_RPIR"/>
    <property type="match status" value="1"/>
</dbReference>
<evidence type="ECO:0000313" key="7">
    <source>
        <dbReference type="Proteomes" id="UP000262195"/>
    </source>
</evidence>
<dbReference type="Gene3D" id="1.10.10.10">
    <property type="entry name" value="Winged helix-like DNA-binding domain superfamily/Winged helix DNA-binding domain"/>
    <property type="match status" value="1"/>
</dbReference>
<feature type="domain" description="HTH rpiR-type" evidence="4">
    <location>
        <begin position="1"/>
        <end position="76"/>
    </location>
</feature>
<keyword evidence="2" id="KW-0238">DNA-binding</keyword>
<dbReference type="GO" id="GO:0003677">
    <property type="term" value="F:DNA binding"/>
    <property type="evidence" value="ECO:0007669"/>
    <property type="project" value="UniProtKB-KW"/>
</dbReference>
<evidence type="ECO:0000256" key="2">
    <source>
        <dbReference type="ARBA" id="ARBA00023125"/>
    </source>
</evidence>
<dbReference type="Gene3D" id="3.40.50.10490">
    <property type="entry name" value="Glucose-6-phosphate isomerase like protein, domain 1"/>
    <property type="match status" value="1"/>
</dbReference>
<dbReference type="InterPro" id="IPR047640">
    <property type="entry name" value="RpiR-like"/>
</dbReference>
<dbReference type="PANTHER" id="PTHR30514:SF18">
    <property type="entry name" value="RPIR-FAMILY TRANSCRIPTIONAL REGULATOR"/>
    <property type="match status" value="1"/>
</dbReference>
<organism evidence="6 7">
    <name type="scientific">Bavariicoccus seileri</name>
    <dbReference type="NCBI Taxonomy" id="549685"/>
    <lineage>
        <taxon>Bacteria</taxon>
        <taxon>Bacillati</taxon>
        <taxon>Bacillota</taxon>
        <taxon>Bacilli</taxon>
        <taxon>Lactobacillales</taxon>
        <taxon>Enterococcaceae</taxon>
        <taxon>Bavariicoccus</taxon>
    </lineage>
</organism>
<comment type="caution">
    <text evidence="6">The sequence shown here is derived from an EMBL/GenBank/DDBJ whole genome shotgun (WGS) entry which is preliminary data.</text>
</comment>
<dbReference type="Pfam" id="PF01418">
    <property type="entry name" value="HTH_6"/>
    <property type="match status" value="1"/>
</dbReference>
<dbReference type="Pfam" id="PF01380">
    <property type="entry name" value="SIS"/>
    <property type="match status" value="1"/>
</dbReference>
<dbReference type="PANTHER" id="PTHR30514">
    <property type="entry name" value="GLUCOKINASE"/>
    <property type="match status" value="1"/>
</dbReference>
<dbReference type="SUPFAM" id="SSF46689">
    <property type="entry name" value="Homeodomain-like"/>
    <property type="match status" value="1"/>
</dbReference>
<dbReference type="InterPro" id="IPR001347">
    <property type="entry name" value="SIS_dom"/>
</dbReference>
<proteinExistence type="predicted"/>
<keyword evidence="3" id="KW-0804">Transcription</keyword>
<evidence type="ECO:0000256" key="1">
    <source>
        <dbReference type="ARBA" id="ARBA00023015"/>
    </source>
</evidence>
<dbReference type="InterPro" id="IPR046348">
    <property type="entry name" value="SIS_dom_sf"/>
</dbReference>